<feature type="transmembrane region" description="Helical" evidence="13">
    <location>
        <begin position="324"/>
        <end position="357"/>
    </location>
</feature>
<comment type="catalytic activity">
    <reaction evidence="1">
        <text>ATP + protein L-histidine = ADP + protein N-phospho-L-histidine.</text>
        <dbReference type="EC" id="2.7.13.3"/>
    </reaction>
</comment>
<evidence type="ECO:0000256" key="6">
    <source>
        <dbReference type="ARBA" id="ARBA00022679"/>
    </source>
</evidence>
<evidence type="ECO:0000256" key="5">
    <source>
        <dbReference type="ARBA" id="ARBA00022553"/>
    </source>
</evidence>
<keyword evidence="11 13" id="KW-0472">Membrane</keyword>
<evidence type="ECO:0000256" key="8">
    <source>
        <dbReference type="ARBA" id="ARBA00022777"/>
    </source>
</evidence>
<protein>
    <recommendedName>
        <fullName evidence="4">histidine kinase</fullName>
        <ecNumber evidence="4">2.7.13.3</ecNumber>
    </recommendedName>
</protein>
<evidence type="ECO:0000256" key="2">
    <source>
        <dbReference type="ARBA" id="ARBA00004141"/>
    </source>
</evidence>
<dbReference type="InterPro" id="IPR036890">
    <property type="entry name" value="HATPase_C_sf"/>
</dbReference>
<dbReference type="RefSeq" id="WP_245710523.1">
    <property type="nucleotide sequence ID" value="NZ_FNMZ01000003.1"/>
</dbReference>
<feature type="coiled-coil region" evidence="12">
    <location>
        <begin position="631"/>
        <end position="672"/>
    </location>
</feature>
<dbReference type="PANTHER" id="PTHR43711:SF1">
    <property type="entry name" value="HISTIDINE KINASE 1"/>
    <property type="match status" value="1"/>
</dbReference>
<evidence type="ECO:0000313" key="16">
    <source>
        <dbReference type="Proteomes" id="UP000199118"/>
    </source>
</evidence>
<dbReference type="GO" id="GO:0000155">
    <property type="term" value="F:phosphorelay sensor kinase activity"/>
    <property type="evidence" value="ECO:0007669"/>
    <property type="project" value="InterPro"/>
</dbReference>
<dbReference type="PRINTS" id="PR00344">
    <property type="entry name" value="BCTRLSENSOR"/>
</dbReference>
<dbReference type="AlphaFoldDB" id="A0A1H2Z9A5"/>
<dbReference type="PROSITE" id="PS50109">
    <property type="entry name" value="HIS_KIN"/>
    <property type="match status" value="1"/>
</dbReference>
<dbReference type="SUPFAM" id="SSF55874">
    <property type="entry name" value="ATPase domain of HSP90 chaperone/DNA topoisomerase II/histidine kinase"/>
    <property type="match status" value="1"/>
</dbReference>
<feature type="transmembrane region" description="Helical" evidence="13">
    <location>
        <begin position="378"/>
        <end position="398"/>
    </location>
</feature>
<dbReference type="Gene3D" id="1.10.287.130">
    <property type="match status" value="1"/>
</dbReference>
<dbReference type="InterPro" id="IPR050736">
    <property type="entry name" value="Sensor_HK_Regulatory"/>
</dbReference>
<keyword evidence="9 13" id="KW-1133">Transmembrane helix</keyword>
<dbReference type="InterPro" id="IPR001734">
    <property type="entry name" value="Na/solute_symporter"/>
</dbReference>
<feature type="domain" description="Histidine kinase" evidence="14">
    <location>
        <begin position="672"/>
        <end position="894"/>
    </location>
</feature>
<dbReference type="GO" id="GO:0016020">
    <property type="term" value="C:membrane"/>
    <property type="evidence" value="ECO:0007669"/>
    <property type="project" value="UniProtKB-SubCell"/>
</dbReference>
<keyword evidence="6" id="KW-0808">Transferase</keyword>
<feature type="transmembrane region" description="Helical" evidence="13">
    <location>
        <begin position="118"/>
        <end position="137"/>
    </location>
</feature>
<name>A0A1H2Z9A5_9RHOB</name>
<sequence>MRTLSVDLLLGVCLLYVAVLFGVAFWADRRMRRPGGDWLTSPWVYTLSISVYCTSWTFYGAVGQAARGGLDYVAIYTGPVLVFAGWWFLLRKLVRIGRSQRITSIADLLSSRYGKSPALAVMVTLLAVVGCTPYIALQLKAVVDSFTLVAGPDFAESTGAAAFWVAAGMALFTILFGTRSVDVNERHFGVVAAIALEALVKLAALTAVGGFAVFSLYGGVSETLVDLTPEMLQLGEESFGARWAVITLLSAAAIICLPRQFQVTVVENDDERHLATAGWLFPLYLLAMTLSVLPIAAAGLRMLPEGANPDMYVLSLPLAQGQTALAIFVFIGGFSSATSMVIVAAIALSTMISNHIVTPLVLRARSETEAFSGDVRRILLLGRRGSILGVLFLGFLYHQASEGAAALASIGLIAFAGVAQFLPALLAGLYSRQATRVGALAGLGGGAAVWAWTLLLPATGLLPAGVLADGPLGLAALRPHALLGLEGMDPLVHAVFWSMTVNVALLVAGSLAREPSPLEWLQSAIFVDVFRTGEAQIAGIVRREAASEDLFVLAQRILGGGAAQRLFREAALEQGREGMPAATDRFVQTLERKLAGSVGAASAHAMVTKAAGGETISLTELMRIADETVQLMEYSHEVERKSRELELAARQLREANARLRELDAQKDDFLSQVSHELRTPMTSVRAFSEILLEGGETESADAKRFIGIIHGESLRLTRLLDQILDLNVLERGETPLPVVPTDAAEVMAKAVETVRGLARAAGAEIELRAGEGDGAGGARVMADPDRLTQVLINLLSNALKYNDSDAPRVWAEMSVSGGVARLSVSDNGPGVADADRERVFLKFSRGWDRKDRGGAGLGLAISREIMRRFGGDLTLAPARPGEGARFEARLPVIGATRTGAGADRTAER</sequence>
<evidence type="ECO:0000313" key="15">
    <source>
        <dbReference type="EMBL" id="SDX13907.1"/>
    </source>
</evidence>
<keyword evidence="7 13" id="KW-0812">Transmembrane</keyword>
<dbReference type="SUPFAM" id="SSF47384">
    <property type="entry name" value="Homodimeric domain of signal transducing histidine kinase"/>
    <property type="match status" value="1"/>
</dbReference>
<dbReference type="Gene3D" id="1.20.1730.10">
    <property type="entry name" value="Sodium/glucose cotransporter"/>
    <property type="match status" value="1"/>
</dbReference>
<keyword evidence="8" id="KW-0418">Kinase</keyword>
<feature type="transmembrane region" description="Helical" evidence="13">
    <location>
        <begin position="39"/>
        <end position="61"/>
    </location>
</feature>
<dbReference type="GO" id="GO:0022857">
    <property type="term" value="F:transmembrane transporter activity"/>
    <property type="evidence" value="ECO:0007669"/>
    <property type="project" value="InterPro"/>
</dbReference>
<keyword evidence="5" id="KW-0597">Phosphoprotein</keyword>
<evidence type="ECO:0000256" key="9">
    <source>
        <dbReference type="ARBA" id="ARBA00022989"/>
    </source>
</evidence>
<evidence type="ECO:0000256" key="10">
    <source>
        <dbReference type="ARBA" id="ARBA00023012"/>
    </source>
</evidence>
<dbReference type="InterPro" id="IPR036097">
    <property type="entry name" value="HisK_dim/P_sf"/>
</dbReference>
<feature type="transmembrane region" description="Helical" evidence="13">
    <location>
        <begin position="73"/>
        <end position="90"/>
    </location>
</feature>
<accession>A0A1H2Z9A5</accession>
<feature type="transmembrane region" description="Helical" evidence="13">
    <location>
        <begin position="404"/>
        <end position="430"/>
    </location>
</feature>
<gene>
    <name evidence="15" type="ORF">SAMN05444336_103414</name>
</gene>
<dbReference type="CDD" id="cd10322">
    <property type="entry name" value="SLC5sbd"/>
    <property type="match status" value="1"/>
</dbReference>
<dbReference type="EMBL" id="FNMZ01000003">
    <property type="protein sequence ID" value="SDX13907.1"/>
    <property type="molecule type" value="Genomic_DNA"/>
</dbReference>
<dbReference type="STRING" id="356660.SAMN05444336_103414"/>
<dbReference type="CDD" id="cd00082">
    <property type="entry name" value="HisKA"/>
    <property type="match status" value="1"/>
</dbReference>
<dbReference type="Proteomes" id="UP000199118">
    <property type="component" value="Unassembled WGS sequence"/>
</dbReference>
<evidence type="ECO:0000256" key="3">
    <source>
        <dbReference type="ARBA" id="ARBA00006434"/>
    </source>
</evidence>
<comment type="similarity">
    <text evidence="3">Belongs to the sodium:solute symporter (SSF) (TC 2.A.21) family.</text>
</comment>
<dbReference type="InterPro" id="IPR005467">
    <property type="entry name" value="His_kinase_dom"/>
</dbReference>
<evidence type="ECO:0000256" key="1">
    <source>
        <dbReference type="ARBA" id="ARBA00000085"/>
    </source>
</evidence>
<feature type="transmembrane region" description="Helical" evidence="13">
    <location>
        <begin position="188"/>
        <end position="220"/>
    </location>
</feature>
<proteinExistence type="inferred from homology"/>
<evidence type="ECO:0000256" key="12">
    <source>
        <dbReference type="SAM" id="Coils"/>
    </source>
</evidence>
<feature type="transmembrane region" description="Helical" evidence="13">
    <location>
        <begin position="157"/>
        <end position="176"/>
    </location>
</feature>
<evidence type="ECO:0000256" key="7">
    <source>
        <dbReference type="ARBA" id="ARBA00022692"/>
    </source>
</evidence>
<dbReference type="SMART" id="SM00387">
    <property type="entry name" value="HATPase_c"/>
    <property type="match status" value="1"/>
</dbReference>
<evidence type="ECO:0000256" key="11">
    <source>
        <dbReference type="ARBA" id="ARBA00023136"/>
    </source>
</evidence>
<feature type="transmembrane region" description="Helical" evidence="13">
    <location>
        <begin position="437"/>
        <end position="455"/>
    </location>
</feature>
<feature type="transmembrane region" description="Helical" evidence="13">
    <location>
        <begin position="6"/>
        <end position="27"/>
    </location>
</feature>
<dbReference type="FunFam" id="1.10.287.130:FF:000001">
    <property type="entry name" value="Two-component sensor histidine kinase"/>
    <property type="match status" value="1"/>
</dbReference>
<keyword evidence="10" id="KW-0902">Two-component regulatory system</keyword>
<dbReference type="Pfam" id="PF00512">
    <property type="entry name" value="HisKA"/>
    <property type="match status" value="1"/>
</dbReference>
<evidence type="ECO:0000256" key="13">
    <source>
        <dbReference type="SAM" id="Phobius"/>
    </source>
</evidence>
<evidence type="ECO:0000259" key="14">
    <source>
        <dbReference type="PROSITE" id="PS50109"/>
    </source>
</evidence>
<evidence type="ECO:0000256" key="4">
    <source>
        <dbReference type="ARBA" id="ARBA00012438"/>
    </source>
</evidence>
<dbReference type="InterPro" id="IPR003661">
    <property type="entry name" value="HisK_dim/P_dom"/>
</dbReference>
<feature type="transmembrane region" description="Helical" evidence="13">
    <location>
        <begin position="240"/>
        <end position="258"/>
    </location>
</feature>
<dbReference type="EC" id="2.7.13.3" evidence="4"/>
<comment type="subcellular location">
    <subcellularLocation>
        <location evidence="2">Membrane</location>
        <topology evidence="2">Multi-pass membrane protein</topology>
    </subcellularLocation>
</comment>
<dbReference type="SMART" id="SM00388">
    <property type="entry name" value="HisKA"/>
    <property type="match status" value="1"/>
</dbReference>
<dbReference type="PROSITE" id="PS50283">
    <property type="entry name" value="NA_SOLUT_SYMP_3"/>
    <property type="match status" value="1"/>
</dbReference>
<keyword evidence="12" id="KW-0175">Coiled coil</keyword>
<feature type="transmembrane region" description="Helical" evidence="13">
    <location>
        <begin position="279"/>
        <end position="304"/>
    </location>
</feature>
<dbReference type="InterPro" id="IPR003594">
    <property type="entry name" value="HATPase_dom"/>
</dbReference>
<keyword evidence="16" id="KW-1185">Reference proteome</keyword>
<organism evidence="15 16">
    <name type="scientific">Albimonas donghaensis</name>
    <dbReference type="NCBI Taxonomy" id="356660"/>
    <lineage>
        <taxon>Bacteria</taxon>
        <taxon>Pseudomonadati</taxon>
        <taxon>Pseudomonadota</taxon>
        <taxon>Alphaproteobacteria</taxon>
        <taxon>Rhodobacterales</taxon>
        <taxon>Paracoccaceae</taxon>
        <taxon>Albimonas</taxon>
    </lineage>
</organism>
<reference evidence="15 16" key="1">
    <citation type="submission" date="2016-10" db="EMBL/GenBank/DDBJ databases">
        <authorList>
            <person name="de Groot N.N."/>
        </authorList>
    </citation>
    <scope>NUCLEOTIDE SEQUENCE [LARGE SCALE GENOMIC DNA]</scope>
    <source>
        <strain evidence="15 16">DSM 17890</strain>
    </source>
</reference>
<dbReference type="Gene3D" id="3.30.565.10">
    <property type="entry name" value="Histidine kinase-like ATPase, C-terminal domain"/>
    <property type="match status" value="1"/>
</dbReference>
<dbReference type="InterPro" id="IPR038377">
    <property type="entry name" value="Na/Glc_symporter_sf"/>
</dbReference>
<dbReference type="CDD" id="cd00075">
    <property type="entry name" value="HATPase"/>
    <property type="match status" value="1"/>
</dbReference>
<dbReference type="PANTHER" id="PTHR43711">
    <property type="entry name" value="TWO-COMPONENT HISTIDINE KINASE"/>
    <property type="match status" value="1"/>
</dbReference>
<dbReference type="InterPro" id="IPR004358">
    <property type="entry name" value="Sig_transdc_His_kin-like_C"/>
</dbReference>
<dbReference type="Pfam" id="PF02518">
    <property type="entry name" value="HATPase_c"/>
    <property type="match status" value="1"/>
</dbReference>